<organism evidence="1 2">
    <name type="scientific">Thalassotalea psychrophila</name>
    <dbReference type="NCBI Taxonomy" id="3065647"/>
    <lineage>
        <taxon>Bacteria</taxon>
        <taxon>Pseudomonadati</taxon>
        <taxon>Pseudomonadota</taxon>
        <taxon>Gammaproteobacteria</taxon>
        <taxon>Alteromonadales</taxon>
        <taxon>Colwelliaceae</taxon>
        <taxon>Thalassotalea</taxon>
    </lineage>
</organism>
<keyword evidence="2" id="KW-1185">Reference proteome</keyword>
<name>A0ABY9TPB3_9GAMM</name>
<gene>
    <name evidence="1" type="ORF">RGQ13_11135</name>
</gene>
<sequence>MTVNILCVMGSDDIFVPENVNVVSKSYSVLSTIENKSPSLANRQAPTITITGSVIMGCMKIKVKRTTKEKLMGFADTLKSLFGDSSQS</sequence>
<dbReference type="EMBL" id="CP134145">
    <property type="protein sequence ID" value="WNC70683.1"/>
    <property type="molecule type" value="Genomic_DNA"/>
</dbReference>
<proteinExistence type="predicted"/>
<reference evidence="2" key="1">
    <citation type="submission" date="2023-09" db="EMBL/GenBank/DDBJ databases">
        <authorList>
            <person name="Li S."/>
            <person name="Li X."/>
            <person name="Zhang C."/>
            <person name="Zhao Z."/>
        </authorList>
    </citation>
    <scope>NUCLEOTIDE SEQUENCE [LARGE SCALE GENOMIC DNA]</scope>
    <source>
        <strain evidence="2">SQ149</strain>
    </source>
</reference>
<protein>
    <submittedName>
        <fullName evidence="1">Uncharacterized protein</fullName>
    </submittedName>
</protein>
<accession>A0ABY9TPB3</accession>
<evidence type="ECO:0000313" key="1">
    <source>
        <dbReference type="EMBL" id="WNC70683.1"/>
    </source>
</evidence>
<evidence type="ECO:0000313" key="2">
    <source>
        <dbReference type="Proteomes" id="UP001258994"/>
    </source>
</evidence>
<dbReference type="RefSeq" id="WP_348389822.1">
    <property type="nucleotide sequence ID" value="NZ_CP134145.1"/>
</dbReference>
<dbReference type="Proteomes" id="UP001258994">
    <property type="component" value="Chromosome"/>
</dbReference>